<dbReference type="InterPro" id="IPR001667">
    <property type="entry name" value="DDH_dom"/>
</dbReference>
<evidence type="ECO:0000259" key="7">
    <source>
        <dbReference type="Pfam" id="PF02272"/>
    </source>
</evidence>
<dbReference type="Pfam" id="PF01368">
    <property type="entry name" value="DHH"/>
    <property type="match status" value="1"/>
</dbReference>
<comment type="similarity">
    <text evidence="1">Belongs to the RecJ family.</text>
</comment>
<evidence type="ECO:0000256" key="2">
    <source>
        <dbReference type="ARBA" id="ARBA00019841"/>
    </source>
</evidence>
<evidence type="ECO:0000256" key="3">
    <source>
        <dbReference type="ARBA" id="ARBA00022722"/>
    </source>
</evidence>
<evidence type="ECO:0000256" key="4">
    <source>
        <dbReference type="ARBA" id="ARBA00022801"/>
    </source>
</evidence>
<feature type="domain" description="DHHA1" evidence="7">
    <location>
        <begin position="374"/>
        <end position="459"/>
    </location>
</feature>
<dbReference type="SUPFAM" id="SSF64182">
    <property type="entry name" value="DHH phosphoesterases"/>
    <property type="match status" value="1"/>
</dbReference>
<reference evidence="9" key="1">
    <citation type="submission" date="2018-04" db="EMBL/GenBank/DDBJ databases">
        <title>Draft genome sequence of the Candidatus Spirobacillus cienkowskii, a pathogen of freshwater Daphnia species, reconstructed from hemolymph metagenomic reads.</title>
        <authorList>
            <person name="Bresciani L."/>
            <person name="Lemos L.N."/>
            <person name="Wale N."/>
            <person name="Lin J.Y."/>
            <person name="Fernandes G.R."/>
            <person name="Duffy M.A."/>
            <person name="Rodrigues J.M."/>
        </authorList>
    </citation>
    <scope>NUCLEOTIDE SEQUENCE [LARGE SCALE GENOMIC DNA]</scope>
    <source>
        <strain evidence="9">Binning01</strain>
    </source>
</reference>
<dbReference type="NCBIfam" id="TIGR00644">
    <property type="entry name" value="recJ"/>
    <property type="match status" value="1"/>
</dbReference>
<keyword evidence="10" id="KW-1185">Reference proteome</keyword>
<dbReference type="EMBL" id="QOVW01000081">
    <property type="protein sequence ID" value="RDB35561.1"/>
    <property type="molecule type" value="Genomic_DNA"/>
</dbReference>
<evidence type="ECO:0000259" key="8">
    <source>
        <dbReference type="Pfam" id="PF17768"/>
    </source>
</evidence>
<dbReference type="InterPro" id="IPR004610">
    <property type="entry name" value="RecJ"/>
</dbReference>
<organism evidence="9 10">
    <name type="scientific">Spirobacillus cienkowskii</name>
    <dbReference type="NCBI Taxonomy" id="495820"/>
    <lineage>
        <taxon>Bacteria</taxon>
        <taxon>Pseudomonadati</taxon>
        <taxon>Bdellovibrionota</taxon>
        <taxon>Oligoflexia</taxon>
        <taxon>Silvanigrellales</taxon>
        <taxon>Spirobacillus</taxon>
    </lineage>
</organism>
<dbReference type="GO" id="GO:0006310">
    <property type="term" value="P:DNA recombination"/>
    <property type="evidence" value="ECO:0007669"/>
    <property type="project" value="InterPro"/>
</dbReference>
<name>A0A369KLP4_9BACT</name>
<dbReference type="PANTHER" id="PTHR30255">
    <property type="entry name" value="SINGLE-STRANDED-DNA-SPECIFIC EXONUCLEASE RECJ"/>
    <property type="match status" value="1"/>
</dbReference>
<dbReference type="Gene3D" id="3.10.310.30">
    <property type="match status" value="1"/>
</dbReference>
<proteinExistence type="inferred from homology"/>
<evidence type="ECO:0000313" key="9">
    <source>
        <dbReference type="EMBL" id="RDB35561.1"/>
    </source>
</evidence>
<comment type="caution">
    <text evidence="9">The sequence shown here is derived from an EMBL/GenBank/DDBJ whole genome shotgun (WGS) entry which is preliminary data.</text>
</comment>
<dbReference type="Proteomes" id="UP000253934">
    <property type="component" value="Unassembled WGS sequence"/>
</dbReference>
<dbReference type="Gene3D" id="3.90.1640.30">
    <property type="match status" value="1"/>
</dbReference>
<feature type="domain" description="RecJ OB" evidence="8">
    <location>
        <begin position="479"/>
        <end position="588"/>
    </location>
</feature>
<sequence>MEVETIALQKRTSFSLYNETGFCKTMRYHWKFRDIHAVAAEQFDDYLAQKKLKLLDGKSNDTNSSLLALLPEPSLLKHTDKAAQRLLQAIQNKEKITIFGDYDVDGTTSCAMLFLFFEEIGYPVDIYIPDRILEGYGFNKIGLQKIAQQGTQVVVTVDNGISAVEACEAALSLGIDVIITDHHDIPPTLPRAFAILNPKQNDCPFPYKMLAGVGVAFYLLIALRSLLRSAGHNVNVNLKNLLDFVAIGTIADMAPLTGINHIFCKIGLDVLCCHLTSGNRVGIYQLLKLAGWKEGTPVDAGDVGFKIGPRLNAAGRLGNALRSVELLCEKNNDLAISKATFLHHENSERQLLEKKYTQQAFEKVSAFDPLPEALVLFDESWHPGVVGLVASRVLEKYYRPVLVFGMIDGKLKGSGRSTHAFNLFSVLNQVRDELVSFGGHYHAVGLTIMPEKLSWLTSYLAEQARQLISESQKLPPLYIDGNVPIHFLNPNFLKKLEDLEPYGIENPRTRWLVGPVSVGHVKRIGKDLSQSHAKVMFIENGKDFWMTAFGLAHVFEEHLATGVELLLVVEAKKSFWNGRDTVDIRVIDYAPVF</sequence>
<keyword evidence="5 9" id="KW-0269">Exonuclease</keyword>
<evidence type="ECO:0000259" key="6">
    <source>
        <dbReference type="Pfam" id="PF01368"/>
    </source>
</evidence>
<dbReference type="GO" id="GO:0006281">
    <property type="term" value="P:DNA repair"/>
    <property type="evidence" value="ECO:0007669"/>
    <property type="project" value="InterPro"/>
</dbReference>
<dbReference type="Pfam" id="PF02272">
    <property type="entry name" value="DHHA1"/>
    <property type="match status" value="1"/>
</dbReference>
<gene>
    <name evidence="9" type="primary">recJ</name>
    <name evidence="9" type="ORF">DCC88_09450</name>
</gene>
<dbReference type="InterPro" id="IPR041122">
    <property type="entry name" value="RecJ_OB"/>
</dbReference>
<dbReference type="InterPro" id="IPR051673">
    <property type="entry name" value="SSDNA_exonuclease_RecJ"/>
</dbReference>
<keyword evidence="4" id="KW-0378">Hydrolase</keyword>
<dbReference type="InterPro" id="IPR003156">
    <property type="entry name" value="DHHA1_dom"/>
</dbReference>
<dbReference type="Pfam" id="PF17768">
    <property type="entry name" value="RecJ_OB"/>
    <property type="match status" value="1"/>
</dbReference>
<protein>
    <recommendedName>
        <fullName evidence="2">Single-stranded-DNA-specific exonuclease RecJ</fullName>
    </recommendedName>
</protein>
<dbReference type="InterPro" id="IPR038763">
    <property type="entry name" value="DHH_sf"/>
</dbReference>
<dbReference type="AlphaFoldDB" id="A0A369KLP4"/>
<evidence type="ECO:0000256" key="5">
    <source>
        <dbReference type="ARBA" id="ARBA00022839"/>
    </source>
</evidence>
<accession>A0A369KLP4</accession>
<evidence type="ECO:0000313" key="10">
    <source>
        <dbReference type="Proteomes" id="UP000253934"/>
    </source>
</evidence>
<dbReference type="PANTHER" id="PTHR30255:SF2">
    <property type="entry name" value="SINGLE-STRANDED-DNA-SPECIFIC EXONUCLEASE RECJ"/>
    <property type="match status" value="1"/>
</dbReference>
<feature type="domain" description="DDH" evidence="6">
    <location>
        <begin position="95"/>
        <end position="249"/>
    </location>
</feature>
<keyword evidence="3" id="KW-0540">Nuclease</keyword>
<dbReference type="GO" id="GO:0003676">
    <property type="term" value="F:nucleic acid binding"/>
    <property type="evidence" value="ECO:0007669"/>
    <property type="project" value="InterPro"/>
</dbReference>
<evidence type="ECO:0000256" key="1">
    <source>
        <dbReference type="ARBA" id="ARBA00005915"/>
    </source>
</evidence>
<dbReference type="GO" id="GO:0008409">
    <property type="term" value="F:5'-3' exonuclease activity"/>
    <property type="evidence" value="ECO:0007669"/>
    <property type="project" value="InterPro"/>
</dbReference>